<name>A0ABU8ZNR9_9BIFI</name>
<sequence length="230" mass="23987">MQDPDAPGGDDGHLSDEEIQRALEGFEKEFAEQEGDAEGAGEGTRQEDADRKQVPGGDSLDGVDFDQELAGLTGERAKCAAIITRLASAELLAAFCQISDISAACLDAREGAVAVLRNVEGDGPEAAVRDLTTVVSGLSAILAVNRADKLEVTLWIDGRSGQSYAPPILFATTAGFVEDLMIGTTDVDGLKAQGMKVYDSGDYDRKSAMGVIASHTRLGRGGGQGRGRVG</sequence>
<dbReference type="PROSITE" id="PS01095">
    <property type="entry name" value="GH18_1"/>
    <property type="match status" value="1"/>
</dbReference>
<dbReference type="Proteomes" id="UP001373159">
    <property type="component" value="Unassembled WGS sequence"/>
</dbReference>
<feature type="region of interest" description="Disordered" evidence="1">
    <location>
        <begin position="1"/>
        <end position="62"/>
    </location>
</feature>
<comment type="caution">
    <text evidence="2">The sequence shown here is derived from an EMBL/GenBank/DDBJ whole genome shotgun (WGS) entry which is preliminary data.</text>
</comment>
<feature type="compositionally biased region" description="Basic and acidic residues" evidence="1">
    <location>
        <begin position="10"/>
        <end position="31"/>
    </location>
</feature>
<evidence type="ECO:0000313" key="2">
    <source>
        <dbReference type="EMBL" id="MEK0306880.1"/>
    </source>
</evidence>
<feature type="compositionally biased region" description="Basic and acidic residues" evidence="1">
    <location>
        <begin position="44"/>
        <end position="53"/>
    </location>
</feature>
<keyword evidence="3" id="KW-1185">Reference proteome</keyword>
<proteinExistence type="predicted"/>
<gene>
    <name evidence="2" type="ORF">V8P97_05310</name>
</gene>
<organism evidence="2 3">
    <name type="scientific">Bifidobacterium favimelis</name>
    <dbReference type="NCBI Taxonomy" id="3122979"/>
    <lineage>
        <taxon>Bacteria</taxon>
        <taxon>Bacillati</taxon>
        <taxon>Actinomycetota</taxon>
        <taxon>Actinomycetes</taxon>
        <taxon>Bifidobacteriales</taxon>
        <taxon>Bifidobacteriaceae</taxon>
        <taxon>Bifidobacterium</taxon>
    </lineage>
</organism>
<dbReference type="RefSeq" id="WP_340469772.1">
    <property type="nucleotide sequence ID" value="NZ_JBANBB010000001.1"/>
</dbReference>
<accession>A0ABU8ZNR9</accession>
<reference evidence="2 3" key="1">
    <citation type="submission" date="2024-02" db="EMBL/GenBank/DDBJ databases">
        <title>Bifidobacterium honeyensis sp. nov., isolated from the comb honey.</title>
        <authorList>
            <person name="Liu W."/>
            <person name="Li Y."/>
        </authorList>
    </citation>
    <scope>NUCLEOTIDE SEQUENCE [LARGE SCALE GENOMIC DNA]</scope>
    <source>
        <strain evidence="2 3">IMAU50988</strain>
    </source>
</reference>
<dbReference type="EMBL" id="JBANBB010000001">
    <property type="protein sequence ID" value="MEK0306880.1"/>
    <property type="molecule type" value="Genomic_DNA"/>
</dbReference>
<evidence type="ECO:0000313" key="3">
    <source>
        <dbReference type="Proteomes" id="UP001373159"/>
    </source>
</evidence>
<evidence type="ECO:0000256" key="1">
    <source>
        <dbReference type="SAM" id="MobiDB-lite"/>
    </source>
</evidence>
<protein>
    <submittedName>
        <fullName evidence="2">Uncharacterized protein</fullName>
    </submittedName>
</protein>
<dbReference type="InterPro" id="IPR001579">
    <property type="entry name" value="Glyco_hydro_18_chit_AS"/>
</dbReference>